<evidence type="ECO:0000313" key="3">
    <source>
        <dbReference type="EMBL" id="AQK73995.1"/>
    </source>
</evidence>
<evidence type="ECO:0000256" key="1">
    <source>
        <dbReference type="SAM" id="MobiDB-lite"/>
    </source>
</evidence>
<dbReference type="PANTHER" id="PTHR35490:SF2">
    <property type="entry name" value="BACTERIOPHAGE N4 ADSORPTION B PROTEIN"/>
    <property type="match status" value="1"/>
</dbReference>
<dbReference type="ExpressionAtlas" id="A0A1D6HHI6">
    <property type="expression patterns" value="baseline and differential"/>
</dbReference>
<feature type="transmembrane region" description="Helical" evidence="2">
    <location>
        <begin position="411"/>
        <end position="432"/>
    </location>
</feature>
<evidence type="ECO:0000256" key="2">
    <source>
        <dbReference type="SAM" id="Phobius"/>
    </source>
</evidence>
<dbReference type="AlphaFoldDB" id="A0A1D6HHI6"/>
<gene>
    <name evidence="3" type="ORF">ZEAMMB73_Zm00001d017768</name>
</gene>
<dbReference type="FunCoup" id="A0A1D6HHI6">
    <property type="interactions" value="1500"/>
</dbReference>
<keyword evidence="2" id="KW-0812">Transmembrane</keyword>
<feature type="compositionally biased region" description="Pro residues" evidence="1">
    <location>
        <begin position="26"/>
        <end position="35"/>
    </location>
</feature>
<feature type="region of interest" description="Disordered" evidence="1">
    <location>
        <begin position="1"/>
        <end position="74"/>
    </location>
</feature>
<dbReference type="EMBL" id="CM000781">
    <property type="protein sequence ID" value="AQK73995.1"/>
    <property type="molecule type" value="Genomic_DNA"/>
</dbReference>
<feature type="region of interest" description="Disordered" evidence="1">
    <location>
        <begin position="130"/>
        <end position="153"/>
    </location>
</feature>
<protein>
    <submittedName>
        <fullName evidence="3">Uncharacterized protein</fullName>
    </submittedName>
</protein>
<reference evidence="3" key="1">
    <citation type="submission" date="2015-12" db="EMBL/GenBank/DDBJ databases">
        <title>Update maize B73 reference genome by single molecule sequencing technologies.</title>
        <authorList>
            <consortium name="Maize Genome Sequencing Project"/>
            <person name="Ware D."/>
        </authorList>
    </citation>
    <scope>NUCLEOTIDE SEQUENCE</scope>
    <source>
        <tissue evidence="3">Seedling</tissue>
    </source>
</reference>
<accession>A0A1D6HHI6</accession>
<organism evidence="3">
    <name type="scientific">Zea mays</name>
    <name type="common">Maize</name>
    <dbReference type="NCBI Taxonomy" id="4577"/>
    <lineage>
        <taxon>Eukaryota</taxon>
        <taxon>Viridiplantae</taxon>
        <taxon>Streptophyta</taxon>
        <taxon>Embryophyta</taxon>
        <taxon>Tracheophyta</taxon>
        <taxon>Spermatophyta</taxon>
        <taxon>Magnoliopsida</taxon>
        <taxon>Liliopsida</taxon>
        <taxon>Poales</taxon>
        <taxon>Poaceae</taxon>
        <taxon>PACMAD clade</taxon>
        <taxon>Panicoideae</taxon>
        <taxon>Andropogonodae</taxon>
        <taxon>Andropogoneae</taxon>
        <taxon>Tripsacinae</taxon>
        <taxon>Zea</taxon>
    </lineage>
</organism>
<feature type="compositionally biased region" description="Polar residues" evidence="1">
    <location>
        <begin position="46"/>
        <end position="71"/>
    </location>
</feature>
<proteinExistence type="predicted"/>
<keyword evidence="2" id="KW-0472">Membrane</keyword>
<keyword evidence="2" id="KW-1133">Transmembrane helix</keyword>
<dbReference type="SMR" id="A0A1D6HHI6"/>
<sequence length="475" mass="52031">MPTITHYVLDPFLETGSPAQAEKATPKPPPSPPDKATPVPVAPIRAQTSPASLYATPESTTLPDSPSSFPGTWSPYIINHKRRGASLAKTVPQGDVGSEGSQPKLPVILPALPKGGEPTAVEEPEFAFQQSGNDQAEGDSGVDEAPINGKNEMLLKGKGPVTAKNEHEQPEFEFHRGNLEALVRPVNVGRPLIGGAPKNDESDTFLELQDSMSVASNTETDDAGTQEWWWKPSSPLGISVGTPCAEFYDAFEEISSDGGTRSSRAMDDDLREMRLSLLTEIERRKQAEETLEIWQKEWKKLSHHLSHVALSLPSPSIAEDTDDSSVDPGAELCQQITVSQLVAAAISQDFARAEVASEMEAVIATKNFEIARLSDRVQYYEAANREMSQRNQEAIETSRQQRKERKKRQKWFWGSVGLAVTLGATAIAWSYLPSSQPRASADSNSTVIQKPNKPLTILLEEKKKTLYKFSFGDRP</sequence>
<name>A0A1D6HHI6_MAIZE</name>
<dbReference type="IntAct" id="A0A1D6HHI6">
    <property type="interactions" value="9"/>
</dbReference>
<dbReference type="InParanoid" id="A0A1D6HHI6"/>
<dbReference type="PANTHER" id="PTHR35490">
    <property type="entry name" value="BACTERIOPHAGE N4 ADSORPTION B PROTEIN"/>
    <property type="match status" value="1"/>
</dbReference>